<keyword evidence="2" id="KW-1185">Reference proteome</keyword>
<evidence type="ECO:0000313" key="2">
    <source>
        <dbReference type="Proteomes" id="UP000010802"/>
    </source>
</evidence>
<reference evidence="2" key="1">
    <citation type="journal article" date="2013" name="Genome Announc.">
        <title>First genome sequence of a syntrophic acetate-oxidizing bacterium, Tepidanaerobacter acetatoxydans strain Re1.</title>
        <authorList>
            <person name="Manzoor S."/>
            <person name="Bongcam-Rudloff E."/>
            <person name="Schnurer A."/>
            <person name="Muller B."/>
        </authorList>
    </citation>
    <scope>NUCLEOTIDE SEQUENCE [LARGE SCALE GENOMIC DNA]</scope>
    <source>
        <strain evidence="2">Re1</strain>
    </source>
</reference>
<dbReference type="AlphaFoldDB" id="F4LQN9"/>
<dbReference type="eggNOG" id="ENOG5032ZVR">
    <property type="taxonomic scope" value="Bacteria"/>
</dbReference>
<proteinExistence type="predicted"/>
<gene>
    <name evidence="1" type="ordered locus">TEPIRE1_2061</name>
</gene>
<dbReference type="HOGENOM" id="CLU_203344_0_0_9"/>
<accession>F4LQN9</accession>
<dbReference type="KEGG" id="tep:TepRe1_1913"/>
<dbReference type="PATRIC" id="fig|1209989.3.peg.2377"/>
<accession>L0S338</accession>
<evidence type="ECO:0000313" key="1">
    <source>
        <dbReference type="EMBL" id="CCP26884.1"/>
    </source>
</evidence>
<dbReference type="EMBL" id="HF563609">
    <property type="protein sequence ID" value="CCP26884.1"/>
    <property type="molecule type" value="Genomic_DNA"/>
</dbReference>
<dbReference type="OrthoDB" id="1727145at2"/>
<name>F4LQN9_TEPAE</name>
<dbReference type="RefSeq" id="WP_013778964.1">
    <property type="nucleotide sequence ID" value="NC_015519.1"/>
</dbReference>
<sequence>MIEKEKQIEEILQFVTRHKGSHASHNVCSRILGGEFYGIDEQVINQLKSKLPEIDDNEIESCYYIIK</sequence>
<dbReference type="Proteomes" id="UP000010802">
    <property type="component" value="Chromosome"/>
</dbReference>
<protein>
    <submittedName>
        <fullName evidence="1">Uncharacterized protein</fullName>
    </submittedName>
</protein>
<dbReference type="KEGG" id="tae:TepiRe1_2061"/>
<organism evidence="1 2">
    <name type="scientific">Tepidanaerobacter acetatoxydans (strain DSM 21804 / JCM 16047 / Re1)</name>
    <dbReference type="NCBI Taxonomy" id="1209989"/>
    <lineage>
        <taxon>Bacteria</taxon>
        <taxon>Bacillati</taxon>
        <taxon>Bacillota</taxon>
        <taxon>Clostridia</taxon>
        <taxon>Thermosediminibacterales</taxon>
        <taxon>Tepidanaerobacteraceae</taxon>
        <taxon>Tepidanaerobacter</taxon>
    </lineage>
</organism>